<accession>A0A1D8X7B8</accession>
<proteinExistence type="predicted"/>
<reference evidence="2" key="2">
    <citation type="submission" date="2016-06" db="EMBL/GenBank/DDBJ databases">
        <authorList>
            <person name="Kjaerup R.B."/>
            <person name="Dalgaard T.S."/>
            <person name="Juul-Madsen H.R."/>
        </authorList>
    </citation>
    <scope>NUCLEOTIDE SEQUENCE</scope>
</reference>
<reference evidence="2" key="1">
    <citation type="journal article" date="2016" name="Sci. Rep.">
        <title>Mitogenomes from type specimens, a genotyping tool for morphologically simple species: ten genomes of agar-producing red algae.</title>
        <authorList>
            <person name="Boo G.H."/>
            <person name="Hughey J.R."/>
            <person name="Miller K.A."/>
            <person name="Boo S.M."/>
        </authorList>
    </citation>
    <scope>NUCLEOTIDE SEQUENCE</scope>
</reference>
<dbReference type="EMBL" id="KX427229">
    <property type="protein sequence ID" value="AOX48930.1"/>
    <property type="molecule type" value="Genomic_DNA"/>
</dbReference>
<geneLocation type="mitochondrion" evidence="2"/>
<protein>
    <submittedName>
        <fullName evidence="2">Succinate:cytochrome c oxidoreductase subunit 4</fullName>
    </submittedName>
</protein>
<gene>
    <name evidence="2" type="primary">sdhD</name>
</gene>
<evidence type="ECO:0000313" key="2">
    <source>
        <dbReference type="EMBL" id="AOX48930.1"/>
    </source>
</evidence>
<keyword evidence="1" id="KW-0812">Transmembrane</keyword>
<name>A0A1D8X7B8_9FLOR</name>
<evidence type="ECO:0000256" key="1">
    <source>
        <dbReference type="SAM" id="Phobius"/>
    </source>
</evidence>
<keyword evidence="1" id="KW-1133">Transmembrane helix</keyword>
<organism evidence="2">
    <name type="scientific">Pterocladiella luxurians</name>
    <dbReference type="NCBI Taxonomy" id="2909240"/>
    <lineage>
        <taxon>Eukaryota</taxon>
        <taxon>Rhodophyta</taxon>
        <taxon>Florideophyceae</taxon>
        <taxon>Rhodymeniophycidae</taxon>
        <taxon>Gelidiales</taxon>
        <taxon>Pterocladiaceae</taxon>
        <taxon>Pterocladiella</taxon>
    </lineage>
</organism>
<keyword evidence="2" id="KW-0496">Mitochondrion</keyword>
<dbReference type="AlphaFoldDB" id="A0A1D8X7B8"/>
<keyword evidence="1" id="KW-0472">Membrane</keyword>
<feature type="transmembrane region" description="Helical" evidence="1">
    <location>
        <begin position="12"/>
        <end position="36"/>
    </location>
</feature>
<sequence length="80" mass="9241">MIWNFNWFGIRLAALLILGVTLIDFEITAVILSLIFLHVSSGVKTIVCDYIHIEKLNLIFLVLTRICHVELIRCFIELII</sequence>